<dbReference type="InterPro" id="IPR025184">
    <property type="entry name" value="AadA_C"/>
</dbReference>
<evidence type="ECO:0000256" key="1">
    <source>
        <dbReference type="ARBA" id="ARBA00022679"/>
    </source>
</evidence>
<dbReference type="InterPro" id="IPR043519">
    <property type="entry name" value="NT_sf"/>
</dbReference>
<feature type="domain" description="Polymerase beta nucleotidyltransferase" evidence="8">
    <location>
        <begin position="23"/>
        <end position="70"/>
    </location>
</feature>
<dbReference type="PIRSF" id="PIRSF000819">
    <property type="entry name" value="Streptomycin_3-adenylyltransf"/>
    <property type="match status" value="1"/>
</dbReference>
<dbReference type="GO" id="GO:0016779">
    <property type="term" value="F:nucleotidyltransferase activity"/>
    <property type="evidence" value="ECO:0007669"/>
    <property type="project" value="UniProtKB-KW"/>
</dbReference>
<dbReference type="Pfam" id="PF18765">
    <property type="entry name" value="Polbeta"/>
    <property type="match status" value="1"/>
</dbReference>
<keyword evidence="1" id="KW-0808">Transferase</keyword>
<dbReference type="RefSeq" id="WP_244759189.1">
    <property type="nucleotide sequence ID" value="NZ_JALJCJ010000001.1"/>
</dbReference>
<evidence type="ECO:0000259" key="8">
    <source>
        <dbReference type="Pfam" id="PF18765"/>
    </source>
</evidence>
<dbReference type="InterPro" id="IPR041633">
    <property type="entry name" value="Polbeta"/>
</dbReference>
<dbReference type="SUPFAM" id="SSF81301">
    <property type="entry name" value="Nucleotidyltransferase"/>
    <property type="match status" value="1"/>
</dbReference>
<proteinExistence type="predicted"/>
<keyword evidence="9" id="KW-0548">Nucleotidyltransferase</keyword>
<dbReference type="Proteomes" id="UP001177080">
    <property type="component" value="Unassembled WGS sequence"/>
</dbReference>
<comment type="caution">
    <text evidence="9">The sequence shown here is derived from an EMBL/GenBank/DDBJ whole genome shotgun (WGS) entry which is preliminary data.</text>
</comment>
<evidence type="ECO:0000256" key="6">
    <source>
        <dbReference type="ARBA" id="ARBA00048566"/>
    </source>
</evidence>
<accession>A0ABT8X851</accession>
<evidence type="ECO:0000256" key="4">
    <source>
        <dbReference type="ARBA" id="ARBA00035252"/>
    </source>
</evidence>
<dbReference type="EC" id="2.7.7.47" evidence="3"/>
<gene>
    <name evidence="9" type="ORF">GB928_001770</name>
</gene>
<comment type="catalytic activity">
    <reaction evidence="5">
        <text>spectinomycin + ATP = 9-O-adenylylspectinomycin + diphosphate</text>
        <dbReference type="Rhea" id="RHEA:63228"/>
        <dbReference type="ChEBI" id="CHEBI:30616"/>
        <dbReference type="ChEBI" id="CHEBI:33019"/>
        <dbReference type="ChEBI" id="CHEBI:146260"/>
        <dbReference type="ChEBI" id="CHEBI:146261"/>
    </reaction>
</comment>
<evidence type="ECO:0000256" key="3">
    <source>
        <dbReference type="ARBA" id="ARBA00035126"/>
    </source>
</evidence>
<dbReference type="NCBIfam" id="NF010309">
    <property type="entry name" value="PRK13746.1"/>
    <property type="match status" value="1"/>
</dbReference>
<name>A0ABT8X851_9HYPH</name>
<dbReference type="Pfam" id="PF13427">
    <property type="entry name" value="AadA_C"/>
    <property type="match status" value="1"/>
</dbReference>
<reference evidence="9" key="1">
    <citation type="submission" date="2022-04" db="EMBL/GenBank/DDBJ databases">
        <title>Shinella lacus sp. nov., a novel member of the genus Shinella from water.</title>
        <authorList>
            <person name="Deng Y."/>
        </authorList>
    </citation>
    <scope>NUCLEOTIDE SEQUENCE</scope>
    <source>
        <strain evidence="9">JCM 31239</strain>
    </source>
</reference>
<organism evidence="9 10">
    <name type="scientific">Shinella curvata</name>
    <dbReference type="NCBI Taxonomy" id="1817964"/>
    <lineage>
        <taxon>Bacteria</taxon>
        <taxon>Pseudomonadati</taxon>
        <taxon>Pseudomonadota</taxon>
        <taxon>Alphaproteobacteria</taxon>
        <taxon>Hyphomicrobiales</taxon>
        <taxon>Rhizobiaceae</taxon>
        <taxon>Shinella</taxon>
    </lineage>
</organism>
<evidence type="ECO:0000256" key="2">
    <source>
        <dbReference type="ARBA" id="ARBA00023251"/>
    </source>
</evidence>
<sequence length="260" mass="28051">MQPVAGAGQAEAVVAILRDLFREDLLAVYLHGSAVSGGLRPHSDIDLIAVVKRAMTDLERISLLAALLRISGRHPALPAGPRCLELMVFLASDLADLPFPARVEFLYGEWLRDAFEQGDVPEPAGDAENTLVLAQAREQALALFGPAAGAFLPDIPVQHVRQAMRVALPSLRANLRGDERNVLLTLARMWWTAVKDDFATKDGAATWAARRMPEAEAAALVLARDAYLGAAVDMWDERQAAAEKAADYLQARVIACLGPA</sequence>
<keyword evidence="2" id="KW-0046">Antibiotic resistance</keyword>
<comment type="catalytic activity">
    <reaction evidence="6">
        <text>streptomycin + ATP = 3''-O-adenylylstreptomycin + diphosphate</text>
        <dbReference type="Rhea" id="RHEA:20245"/>
        <dbReference type="ChEBI" id="CHEBI:30616"/>
        <dbReference type="ChEBI" id="CHEBI:33019"/>
        <dbReference type="ChEBI" id="CHEBI:58007"/>
        <dbReference type="ChEBI" id="CHEBI:58605"/>
        <dbReference type="EC" id="2.7.7.47"/>
    </reaction>
</comment>
<evidence type="ECO:0000256" key="5">
    <source>
        <dbReference type="ARBA" id="ARBA00047831"/>
    </source>
</evidence>
<protein>
    <recommendedName>
        <fullName evidence="4">Aminoglycoside (3'') (9) adenylyltransferase</fullName>
        <ecNumber evidence="3">2.7.7.47</ecNumber>
    </recommendedName>
</protein>
<dbReference type="CDD" id="cd05403">
    <property type="entry name" value="NT_KNTase_like"/>
    <property type="match status" value="1"/>
</dbReference>
<evidence type="ECO:0000313" key="9">
    <source>
        <dbReference type="EMBL" id="MDO6119904.1"/>
    </source>
</evidence>
<dbReference type="Gene3D" id="3.30.460.10">
    <property type="entry name" value="Beta Polymerase, domain 2"/>
    <property type="match status" value="1"/>
</dbReference>
<dbReference type="InterPro" id="IPR024172">
    <property type="entry name" value="AadA/Aad9"/>
</dbReference>
<evidence type="ECO:0000313" key="10">
    <source>
        <dbReference type="Proteomes" id="UP001177080"/>
    </source>
</evidence>
<evidence type="ECO:0000259" key="7">
    <source>
        <dbReference type="Pfam" id="PF13427"/>
    </source>
</evidence>
<dbReference type="EMBL" id="WHSC02000001">
    <property type="protein sequence ID" value="MDO6119904.1"/>
    <property type="molecule type" value="Genomic_DNA"/>
</dbReference>
<feature type="domain" description="Adenylyltransferase AadA C-terminal" evidence="7">
    <location>
        <begin position="152"/>
        <end position="251"/>
    </location>
</feature>
<keyword evidence="10" id="KW-1185">Reference proteome</keyword>